<organism evidence="2 3">
    <name type="scientific">Gordonia aichiensis NBRC 108223</name>
    <dbReference type="NCBI Taxonomy" id="1220583"/>
    <lineage>
        <taxon>Bacteria</taxon>
        <taxon>Bacillati</taxon>
        <taxon>Actinomycetota</taxon>
        <taxon>Actinomycetes</taxon>
        <taxon>Mycobacteriales</taxon>
        <taxon>Gordoniaceae</taxon>
        <taxon>Gordonia</taxon>
    </lineage>
</organism>
<gene>
    <name evidence="2" type="ORF">GOACH_23_00870</name>
</gene>
<evidence type="ECO:0000313" key="2">
    <source>
        <dbReference type="EMBL" id="GAC50377.1"/>
    </source>
</evidence>
<feature type="region of interest" description="Disordered" evidence="1">
    <location>
        <begin position="59"/>
        <end position="81"/>
    </location>
</feature>
<comment type="caution">
    <text evidence="2">The sequence shown here is derived from an EMBL/GenBank/DDBJ whole genome shotgun (WGS) entry which is preliminary data.</text>
</comment>
<dbReference type="Proteomes" id="UP000010988">
    <property type="component" value="Unassembled WGS sequence"/>
</dbReference>
<evidence type="ECO:0000313" key="3">
    <source>
        <dbReference type="Proteomes" id="UP000010988"/>
    </source>
</evidence>
<dbReference type="EMBL" id="BANR01000023">
    <property type="protein sequence ID" value="GAC50377.1"/>
    <property type="molecule type" value="Genomic_DNA"/>
</dbReference>
<dbReference type="AlphaFoldDB" id="L7KQY9"/>
<protein>
    <submittedName>
        <fullName evidence="2">Uncharacterized protein</fullName>
    </submittedName>
</protein>
<keyword evidence="3" id="KW-1185">Reference proteome</keyword>
<accession>L7KQY9</accession>
<reference evidence="2 3" key="1">
    <citation type="submission" date="2012-12" db="EMBL/GenBank/DDBJ databases">
        <title>Whole genome shotgun sequence of Gordonia aichiensis NBRC 108223.</title>
        <authorList>
            <person name="Isaki-Nakamura S."/>
            <person name="Hosoyama A."/>
            <person name="Tsuchikane K."/>
            <person name="Ando Y."/>
            <person name="Baba S."/>
            <person name="Ohji S."/>
            <person name="Hamada M."/>
            <person name="Tamura T."/>
            <person name="Yamazoe A."/>
            <person name="Yamazaki S."/>
            <person name="Fujita N."/>
        </authorList>
    </citation>
    <scope>NUCLEOTIDE SEQUENCE [LARGE SCALE GENOMIC DNA]</scope>
    <source>
        <strain evidence="2 3">NBRC 108223</strain>
    </source>
</reference>
<name>L7KQY9_9ACTN</name>
<evidence type="ECO:0000256" key="1">
    <source>
        <dbReference type="SAM" id="MobiDB-lite"/>
    </source>
</evidence>
<proteinExistence type="predicted"/>
<sequence>MPVGCVVGGNLQDVFGLGAIWHSGENYWASIGAEGRKPDGWIGHLSRYFFNDAHGRTDSMSRDPVTARAQHGGGKPHMAAV</sequence>